<name>A0A8K0SRH9_9HYPO</name>
<dbReference type="PROSITE" id="PS52006">
    <property type="entry name" value="GH64"/>
    <property type="match status" value="1"/>
</dbReference>
<accession>A0A8K0SRH9</accession>
<evidence type="ECO:0000256" key="1">
    <source>
        <dbReference type="SAM" id="SignalP"/>
    </source>
</evidence>
<evidence type="ECO:0000313" key="4">
    <source>
        <dbReference type="Proteomes" id="UP000813444"/>
    </source>
</evidence>
<protein>
    <submittedName>
        <fullName evidence="3">Glycoside hydrolase family 64 protein</fullName>
    </submittedName>
</protein>
<dbReference type="PANTHER" id="PTHR38165:SF1">
    <property type="entry name" value="GLUCANASE B"/>
    <property type="match status" value="1"/>
</dbReference>
<dbReference type="Pfam" id="PF16483">
    <property type="entry name" value="Glyco_hydro_64"/>
    <property type="match status" value="1"/>
</dbReference>
<dbReference type="Gene3D" id="3.30.920.50">
    <property type="entry name" value="Beta-1,3-glucanase, C-terminal domain"/>
    <property type="match status" value="1"/>
</dbReference>
<dbReference type="EMBL" id="JAGPNK010000010">
    <property type="protein sequence ID" value="KAH7312207.1"/>
    <property type="molecule type" value="Genomic_DNA"/>
</dbReference>
<dbReference type="InterPro" id="IPR037398">
    <property type="entry name" value="Glyco_hydro_64_fam"/>
</dbReference>
<organism evidence="3 4">
    <name type="scientific">Stachybotrys elegans</name>
    <dbReference type="NCBI Taxonomy" id="80388"/>
    <lineage>
        <taxon>Eukaryota</taxon>
        <taxon>Fungi</taxon>
        <taxon>Dikarya</taxon>
        <taxon>Ascomycota</taxon>
        <taxon>Pezizomycotina</taxon>
        <taxon>Sordariomycetes</taxon>
        <taxon>Hypocreomycetidae</taxon>
        <taxon>Hypocreales</taxon>
        <taxon>Stachybotryaceae</taxon>
        <taxon>Stachybotrys</taxon>
    </lineage>
</organism>
<dbReference type="Proteomes" id="UP000813444">
    <property type="component" value="Unassembled WGS sequence"/>
</dbReference>
<keyword evidence="4" id="KW-1185">Reference proteome</keyword>
<dbReference type="OrthoDB" id="10058186at2759"/>
<dbReference type="InterPro" id="IPR037176">
    <property type="entry name" value="Osmotin/thaumatin-like_sf"/>
</dbReference>
<dbReference type="AlphaFoldDB" id="A0A8K0SRH9"/>
<dbReference type="PANTHER" id="PTHR38165">
    <property type="match status" value="1"/>
</dbReference>
<feature type="signal peptide" evidence="1">
    <location>
        <begin position="1"/>
        <end position="19"/>
    </location>
</feature>
<keyword evidence="3" id="KW-0378">Hydrolase</keyword>
<gene>
    <name evidence="3" type="ORF">B0I35DRAFT_50034</name>
</gene>
<feature type="domain" description="GH64" evidence="2">
    <location>
        <begin position="74"/>
        <end position="443"/>
    </location>
</feature>
<proteinExistence type="predicted"/>
<dbReference type="GO" id="GO:0016787">
    <property type="term" value="F:hydrolase activity"/>
    <property type="evidence" value="ECO:0007669"/>
    <property type="project" value="UniProtKB-KW"/>
</dbReference>
<evidence type="ECO:0000313" key="3">
    <source>
        <dbReference type="EMBL" id="KAH7312207.1"/>
    </source>
</evidence>
<evidence type="ECO:0000259" key="2">
    <source>
        <dbReference type="PROSITE" id="PS52006"/>
    </source>
</evidence>
<reference evidence="3" key="1">
    <citation type="journal article" date="2021" name="Nat. Commun.">
        <title>Genetic determinants of endophytism in the Arabidopsis root mycobiome.</title>
        <authorList>
            <person name="Mesny F."/>
            <person name="Miyauchi S."/>
            <person name="Thiergart T."/>
            <person name="Pickel B."/>
            <person name="Atanasova L."/>
            <person name="Karlsson M."/>
            <person name="Huettel B."/>
            <person name="Barry K.W."/>
            <person name="Haridas S."/>
            <person name="Chen C."/>
            <person name="Bauer D."/>
            <person name="Andreopoulos W."/>
            <person name="Pangilinan J."/>
            <person name="LaButti K."/>
            <person name="Riley R."/>
            <person name="Lipzen A."/>
            <person name="Clum A."/>
            <person name="Drula E."/>
            <person name="Henrissat B."/>
            <person name="Kohler A."/>
            <person name="Grigoriev I.V."/>
            <person name="Martin F.M."/>
            <person name="Hacquard S."/>
        </authorList>
    </citation>
    <scope>NUCLEOTIDE SEQUENCE</scope>
    <source>
        <strain evidence="3">MPI-CAGE-CH-0235</strain>
    </source>
</reference>
<feature type="chain" id="PRO_5035431989" evidence="1">
    <location>
        <begin position="20"/>
        <end position="449"/>
    </location>
</feature>
<keyword evidence="1" id="KW-0732">Signal</keyword>
<sequence>MHFASLIVAFAGSLASVSALAIRGDVASSSDGYTQVQPGGIEDLTISYETTLNGTYKGDEPIVVDPVEPEAKATPTLNMRFLNRFGGFINAYITGLDPSGRVVFIRGDGSLYYPSSGGSGVPIWISQADVQIPMNPGQELNIVLPFSVTSGRIYYAAGDLSFAVVATDVGEGIVQPAPNNIRDPSANINWGFVELTLTSEGVLYANISYVDFVGLPLGMELTVNGGPTQSAYGVTANAVASICNSLGAQTGRDGRPWGGMCLAGSNGPVRVLSPYLYTDLDANGFVTYWDQYANDVWNKYRSQPLVIDTQGPAGRVNCWVTGDVMNCDGDNRGYARPTARDIWGCDSGPFGKASGDNGVHLAVIPRLCAAFVRSTLLLGGGEVQPGLGQTSYYLADPSNHYSRIVHEHEVDGKGYAFAYDDVNPGSENASGTVSAANSNTLTIFIGSPP</sequence>
<dbReference type="InterPro" id="IPR032477">
    <property type="entry name" value="Glyco_hydro_64"/>
</dbReference>
<dbReference type="InterPro" id="IPR042517">
    <property type="entry name" value="Glyco_hydro_64_N_2"/>
</dbReference>
<comment type="caution">
    <text evidence="3">The sequence shown here is derived from an EMBL/GenBank/DDBJ whole genome shotgun (WGS) entry which is preliminary data.</text>
</comment>
<dbReference type="Gene3D" id="2.60.110.10">
    <property type="entry name" value="Thaumatin"/>
    <property type="match status" value="1"/>
</dbReference>